<feature type="region of interest" description="Disordered" evidence="1">
    <location>
        <begin position="1"/>
        <end position="56"/>
    </location>
</feature>
<dbReference type="InParanoid" id="A0A1X7SN75"/>
<accession>A0A1X7SN75</accession>
<evidence type="ECO:0000256" key="1">
    <source>
        <dbReference type="SAM" id="MobiDB-lite"/>
    </source>
</evidence>
<sequence length="56" mass="6300">DGEVKEEMDQGRRGSRGSRQLQVVPSYFFVGTENDDKKRSRTSAGSTAETPKEEHK</sequence>
<reference evidence="2" key="1">
    <citation type="submission" date="2017-05" db="UniProtKB">
        <authorList>
            <consortium name="EnsemblMetazoa"/>
        </authorList>
    </citation>
    <scope>IDENTIFICATION</scope>
</reference>
<dbReference type="EnsemblMetazoa" id="Aqu2.1.03542_001">
    <property type="protein sequence ID" value="Aqu2.1.03542_001"/>
    <property type="gene ID" value="Aqu2.1.03542"/>
</dbReference>
<protein>
    <submittedName>
        <fullName evidence="2">Uncharacterized protein</fullName>
    </submittedName>
</protein>
<proteinExistence type="predicted"/>
<feature type="compositionally biased region" description="Basic and acidic residues" evidence="1">
    <location>
        <begin position="1"/>
        <end position="12"/>
    </location>
</feature>
<evidence type="ECO:0000313" key="2">
    <source>
        <dbReference type="EnsemblMetazoa" id="Aqu2.1.03542_001"/>
    </source>
</evidence>
<dbReference type="AlphaFoldDB" id="A0A1X7SN75"/>
<organism evidence="2">
    <name type="scientific">Amphimedon queenslandica</name>
    <name type="common">Sponge</name>
    <dbReference type="NCBI Taxonomy" id="400682"/>
    <lineage>
        <taxon>Eukaryota</taxon>
        <taxon>Metazoa</taxon>
        <taxon>Porifera</taxon>
        <taxon>Demospongiae</taxon>
        <taxon>Heteroscleromorpha</taxon>
        <taxon>Haplosclerida</taxon>
        <taxon>Niphatidae</taxon>
        <taxon>Amphimedon</taxon>
    </lineage>
</organism>
<name>A0A1X7SN75_AMPQE</name>